<dbReference type="RefSeq" id="WP_135685103.1">
    <property type="nucleotide sequence ID" value="NZ_RQEQ01000030.1"/>
</dbReference>
<gene>
    <name evidence="1" type="ORF">EHQ90_10465</name>
</gene>
<sequence>MLKFIWSLRPNTFFLTTFLFYLTSSPIFSAEVVFKDGSAFIGKIQEESDIRIKFFWKEKSYEIPRKDIASVDPTKNGSDTSYHYTSFQLKDGSTLKGIVAEDSDKELMIKTDLGFIHLDKNKIRSSDALESLNPILNPKYLNTGDKNWNHKIGLSIQALANGSPMGASNPATFGGAVYLEPAFFELWRWRPGFRLEYQVSNSHVSNYSFLNQFFYFNRSFRFGESLLWDFYTNIGVGSSTVQYSGNNQRLSGTNPALYFEIGWQGLQIRSVVFRTGIRSTCIFESNGQVCNVGVELGALLIL</sequence>
<evidence type="ECO:0000313" key="2">
    <source>
        <dbReference type="Proteomes" id="UP000297422"/>
    </source>
</evidence>
<evidence type="ECO:0000313" key="1">
    <source>
        <dbReference type="EMBL" id="TGM14895.1"/>
    </source>
</evidence>
<dbReference type="Proteomes" id="UP000297422">
    <property type="component" value="Unassembled WGS sequence"/>
</dbReference>
<name>A0ABY2N373_9LEPT</name>
<proteinExistence type="predicted"/>
<comment type="caution">
    <text evidence="1">The sequence shown here is derived from an EMBL/GenBank/DDBJ whole genome shotgun (WGS) entry which is preliminary data.</text>
</comment>
<keyword evidence="2" id="KW-1185">Reference proteome</keyword>
<accession>A0ABY2N373</accession>
<dbReference type="EMBL" id="RQGT01000071">
    <property type="protein sequence ID" value="TGM14895.1"/>
    <property type="molecule type" value="Genomic_DNA"/>
</dbReference>
<evidence type="ECO:0008006" key="3">
    <source>
        <dbReference type="Google" id="ProtNLM"/>
    </source>
</evidence>
<organism evidence="1 2">
    <name type="scientific">Leptospira stimsonii</name>
    <dbReference type="NCBI Taxonomy" id="2202203"/>
    <lineage>
        <taxon>Bacteria</taxon>
        <taxon>Pseudomonadati</taxon>
        <taxon>Spirochaetota</taxon>
        <taxon>Spirochaetia</taxon>
        <taxon>Leptospirales</taxon>
        <taxon>Leptospiraceae</taxon>
        <taxon>Leptospira</taxon>
    </lineage>
</organism>
<protein>
    <recommendedName>
        <fullName evidence="3">30S ribosomal protein S1</fullName>
    </recommendedName>
</protein>
<dbReference type="NCBIfam" id="NF047432">
    <property type="entry name" value="LA_3334_fam"/>
    <property type="match status" value="1"/>
</dbReference>
<reference evidence="2" key="1">
    <citation type="journal article" date="2019" name="PLoS Negl. Trop. Dis.">
        <title>Revisiting the worldwide diversity of Leptospira species in the environment.</title>
        <authorList>
            <person name="Vincent A.T."/>
            <person name="Schiettekatte O."/>
            <person name="Bourhy P."/>
            <person name="Veyrier F.J."/>
            <person name="Picardeau M."/>
        </authorList>
    </citation>
    <scope>NUCLEOTIDE SEQUENCE [LARGE SCALE GENOMIC DNA]</scope>
    <source>
        <strain evidence="2">201702407</strain>
    </source>
</reference>